<dbReference type="SUPFAM" id="SSF53067">
    <property type="entry name" value="Actin-like ATPase domain"/>
    <property type="match status" value="2"/>
</dbReference>
<evidence type="ECO:0000256" key="2">
    <source>
        <dbReference type="ARBA" id="ARBA00022679"/>
    </source>
</evidence>
<dbReference type="Pfam" id="PF02782">
    <property type="entry name" value="FGGY_C"/>
    <property type="match status" value="1"/>
</dbReference>
<dbReference type="InterPro" id="IPR018484">
    <property type="entry name" value="FGGY_N"/>
</dbReference>
<dbReference type="CDD" id="cd07802">
    <property type="entry name" value="ASKHA_NBD_FGGY_EcLyxK-like"/>
    <property type="match status" value="1"/>
</dbReference>
<dbReference type="Gene3D" id="3.30.420.40">
    <property type="match status" value="2"/>
</dbReference>
<dbReference type="PANTHER" id="PTHR43095">
    <property type="entry name" value="SUGAR KINASE"/>
    <property type="match status" value="1"/>
</dbReference>
<keyword evidence="3 6" id="KW-0418">Kinase</keyword>
<evidence type="ECO:0000313" key="6">
    <source>
        <dbReference type="EMBL" id="OBX02477.1"/>
    </source>
</evidence>
<organism evidence="6 7">
    <name type="scientific">Gallibacterium genomosp. 1</name>
    <dbReference type="NCBI Taxonomy" id="155515"/>
    <lineage>
        <taxon>Bacteria</taxon>
        <taxon>Pseudomonadati</taxon>
        <taxon>Pseudomonadota</taxon>
        <taxon>Gammaproteobacteria</taxon>
        <taxon>Pasteurellales</taxon>
        <taxon>Pasteurellaceae</taxon>
        <taxon>Gallibacterium</taxon>
    </lineage>
</organism>
<dbReference type="Pfam" id="PF00370">
    <property type="entry name" value="FGGY_N"/>
    <property type="match status" value="1"/>
</dbReference>
<keyword evidence="2" id="KW-0808">Transferase</keyword>
<comment type="caution">
    <text evidence="6">The sequence shown here is derived from an EMBL/GenBank/DDBJ whole genome shotgun (WGS) entry which is preliminary data.</text>
</comment>
<dbReference type="InterPro" id="IPR043129">
    <property type="entry name" value="ATPase_NBD"/>
</dbReference>
<dbReference type="Proteomes" id="UP000092594">
    <property type="component" value="Unassembled WGS sequence"/>
</dbReference>
<evidence type="ECO:0000313" key="7">
    <source>
        <dbReference type="Proteomes" id="UP000092594"/>
    </source>
</evidence>
<dbReference type="RefSeq" id="WP_065230619.1">
    <property type="nucleotide sequence ID" value="NZ_JTJQ01000006.1"/>
</dbReference>
<dbReference type="GO" id="GO:0016301">
    <property type="term" value="F:kinase activity"/>
    <property type="evidence" value="ECO:0007669"/>
    <property type="project" value="UniProtKB-KW"/>
</dbReference>
<dbReference type="EMBL" id="JTJQ01000006">
    <property type="protein sequence ID" value="OBX02477.1"/>
    <property type="molecule type" value="Genomic_DNA"/>
</dbReference>
<dbReference type="InterPro" id="IPR000577">
    <property type="entry name" value="Carb_kinase_FGGY"/>
</dbReference>
<comment type="similarity">
    <text evidence="1">Belongs to the FGGY kinase family.</text>
</comment>
<proteinExistence type="inferred from homology"/>
<protein>
    <submittedName>
        <fullName evidence="6">Xylulose kinase</fullName>
    </submittedName>
</protein>
<evidence type="ECO:0000259" key="4">
    <source>
        <dbReference type="Pfam" id="PF00370"/>
    </source>
</evidence>
<dbReference type="InterPro" id="IPR050406">
    <property type="entry name" value="FGGY_Carb_Kinase"/>
</dbReference>
<evidence type="ECO:0000256" key="3">
    <source>
        <dbReference type="ARBA" id="ARBA00022777"/>
    </source>
</evidence>
<evidence type="ECO:0000259" key="5">
    <source>
        <dbReference type="Pfam" id="PF02782"/>
    </source>
</evidence>
<dbReference type="PANTHER" id="PTHR43095:SF3">
    <property type="entry name" value="L-XYLULOSE_3-KETO-L-GULONATE KINASE"/>
    <property type="match status" value="1"/>
</dbReference>
<dbReference type="InterPro" id="IPR018485">
    <property type="entry name" value="FGGY_C"/>
</dbReference>
<feature type="domain" description="Carbohydrate kinase FGGY C-terminal" evidence="5">
    <location>
        <begin position="333"/>
        <end position="436"/>
    </location>
</feature>
<gene>
    <name evidence="6" type="ORF">QV05_01875</name>
</gene>
<name>A0AB36DYA3_9PAST</name>
<evidence type="ECO:0000256" key="1">
    <source>
        <dbReference type="ARBA" id="ARBA00009156"/>
    </source>
</evidence>
<dbReference type="GO" id="GO:0005975">
    <property type="term" value="P:carbohydrate metabolic process"/>
    <property type="evidence" value="ECO:0007669"/>
    <property type="project" value="InterPro"/>
</dbReference>
<keyword evidence="7" id="KW-1185">Reference proteome</keyword>
<feature type="domain" description="Carbohydrate kinase FGGY N-terminal" evidence="4">
    <location>
        <begin position="3"/>
        <end position="247"/>
    </location>
</feature>
<sequence>MKYYLGIDCGGTFVKAQIIDELGNIIKCAKDNIGIISNQPGYAERNMNALWSSCANIIKKVIEYSGVDNRMIVRIGISAQGKGVHLLDKNYNSLGNAILSSDRRAEKIVSMWKEHDVDKIIYPITKQNIWSGHPVSILKWIKDNDIDRYNKIEYVLMTHDYLRFCLTGNLYCEVTNISESNLYNINLKQYDEELFKLFDIYEMFGKLAPVIDSEQIAGYVTKEAAVVTGLAIGTPVIAGLFDVVAATYSAHLENEYVLNGILGTWNIISGVTNNIKETNFNLIQGKYISDKIVIHDDSPTSIGNLEWFINNFDELDYSRINKLVESIPECSSSILFIPFLYGSNFGNNISGGIYNLQMYHTTAHLFQAIYEGVIFSFKYHLDRMLDVFPQVSTLRIMGGITHSPVWLQMLADITGIKLEIIEIEEAGCFGVSLLSMKTMGIDIDKVYNNLPKKIIYPRVDKFDDYYKKYNLYIDLLKSLDKK</sequence>
<dbReference type="PIRSF" id="PIRSF000538">
    <property type="entry name" value="GlpK"/>
    <property type="match status" value="1"/>
</dbReference>
<accession>A0AB36DYA3</accession>
<reference evidence="6 7" key="1">
    <citation type="submission" date="2014-11" db="EMBL/GenBank/DDBJ databases">
        <title>Pan-genome of Gallibacterium spp.</title>
        <authorList>
            <person name="Kudirkiene E."/>
            <person name="Bojesen A.M."/>
        </authorList>
    </citation>
    <scope>NUCLEOTIDE SEQUENCE [LARGE SCALE GENOMIC DNA]</scope>
    <source>
        <strain evidence="6 7">Gerl. 2740/89</strain>
    </source>
</reference>
<dbReference type="AlphaFoldDB" id="A0AB36DYA3"/>